<dbReference type="RefSeq" id="WP_072750802.1">
    <property type="nucleotide sequence ID" value="NZ_FOAW01000021.1"/>
</dbReference>
<protein>
    <submittedName>
        <fullName evidence="2">SpoIID/LytB domain protein</fullName>
    </submittedName>
</protein>
<reference evidence="3" key="1">
    <citation type="submission" date="2016-10" db="EMBL/GenBank/DDBJ databases">
        <authorList>
            <person name="Varghese N."/>
            <person name="Submissions S."/>
        </authorList>
    </citation>
    <scope>NUCLEOTIDE SEQUENCE [LARGE SCALE GENOMIC DNA]</scope>
    <source>
        <strain evidence="3">DSM 44675</strain>
    </source>
</reference>
<gene>
    <name evidence="2" type="ORF">SAMN05444583_12153</name>
</gene>
<dbReference type="InterPro" id="IPR013207">
    <property type="entry name" value="LGFP"/>
</dbReference>
<evidence type="ECO:0000313" key="3">
    <source>
        <dbReference type="Proteomes" id="UP000198677"/>
    </source>
</evidence>
<proteinExistence type="predicted"/>
<dbReference type="Pfam" id="PF08310">
    <property type="entry name" value="LGFP"/>
    <property type="match status" value="1"/>
</dbReference>
<name>A0A1H7VC97_9NOCA</name>
<sequence>MARTRKKKFVVGRPMRGGWTPFAMRAAILGLAPALLVGGTIGVVVATRSSGPDVAEAVAADAPYTLTGYGHGHGRGMGQWGAYGYAKQGWTAERILGYYYGGTTLEALGDKAIGVRLMGLDGKGLDVFSDSPMGVAGRTVAPGEAAHLTAAPGGGATVVVTRGCDGEVVWQDSTTHPWVDPVDLGPDRPANEHLKLCGGGAPFRGSLGVALEGDAPRVVNHVGMEDYLLGVVPAESRAEWADTGGAEALRAQAVAARSYAAAESRYAYAETCDTQDCQVYGGSSKENPKTTEAVRSTTGKVLMKEGKPVSAEFSASTGGYSAGGAFGAVEDLGDSESPNHKWTQTVTAGEIAHAFGVGELHSIEVTSRNNLGADGGRVTGMRVAGSTGTKEVTGDEARTKLGLKSDWFTITEGVGPAAPPPASALAAPGVDNADPTGKVEPTDIERKYAELGGHLGVLGAPVGPELAMPDEAGRFRMYTHGAIVWTKTTGAQVLDASVLTAKLPGLGS</sequence>
<keyword evidence="3" id="KW-1185">Reference proteome</keyword>
<evidence type="ECO:0000313" key="2">
    <source>
        <dbReference type="EMBL" id="SEM06397.1"/>
    </source>
</evidence>
<dbReference type="AlphaFoldDB" id="A0A1H7VC97"/>
<organism evidence="2 3">
    <name type="scientific">Rhodococcus maanshanensis</name>
    <dbReference type="NCBI Taxonomy" id="183556"/>
    <lineage>
        <taxon>Bacteria</taxon>
        <taxon>Bacillati</taxon>
        <taxon>Actinomycetota</taxon>
        <taxon>Actinomycetes</taxon>
        <taxon>Mycobacteriales</taxon>
        <taxon>Nocardiaceae</taxon>
        <taxon>Rhodococcus</taxon>
    </lineage>
</organism>
<dbReference type="Pfam" id="PF08486">
    <property type="entry name" value="SpoIID"/>
    <property type="match status" value="1"/>
</dbReference>
<dbReference type="InterPro" id="IPR013693">
    <property type="entry name" value="SpoIID/LytB_N"/>
</dbReference>
<dbReference type="Proteomes" id="UP000198677">
    <property type="component" value="Unassembled WGS sequence"/>
</dbReference>
<dbReference type="InterPro" id="IPR013486">
    <property type="entry name" value="SpoIID/LytB"/>
</dbReference>
<accession>A0A1H7VC97</accession>
<dbReference type="GO" id="GO:0030435">
    <property type="term" value="P:sporulation resulting in formation of a cellular spore"/>
    <property type="evidence" value="ECO:0007669"/>
    <property type="project" value="InterPro"/>
</dbReference>
<dbReference type="EMBL" id="FOAW01000021">
    <property type="protein sequence ID" value="SEM06397.1"/>
    <property type="molecule type" value="Genomic_DNA"/>
</dbReference>
<feature type="domain" description="Sporulation stage II protein D amidase enhancer LytB N-terminal" evidence="1">
    <location>
        <begin position="217"/>
        <end position="303"/>
    </location>
</feature>
<evidence type="ECO:0000259" key="1">
    <source>
        <dbReference type="Pfam" id="PF08486"/>
    </source>
</evidence>
<dbReference type="NCBIfam" id="TIGR02669">
    <property type="entry name" value="SpoIID_LytB"/>
    <property type="match status" value="1"/>
</dbReference>